<feature type="compositionally biased region" description="Polar residues" evidence="1">
    <location>
        <begin position="71"/>
        <end position="91"/>
    </location>
</feature>
<evidence type="ECO:0000313" key="3">
    <source>
        <dbReference type="Proteomes" id="UP001177140"/>
    </source>
</evidence>
<organism evidence="2 3">
    <name type="scientific">Papaver nudicaule</name>
    <name type="common">Iceland poppy</name>
    <dbReference type="NCBI Taxonomy" id="74823"/>
    <lineage>
        <taxon>Eukaryota</taxon>
        <taxon>Viridiplantae</taxon>
        <taxon>Streptophyta</taxon>
        <taxon>Embryophyta</taxon>
        <taxon>Tracheophyta</taxon>
        <taxon>Spermatophyta</taxon>
        <taxon>Magnoliopsida</taxon>
        <taxon>Ranunculales</taxon>
        <taxon>Papaveraceae</taxon>
        <taxon>Papaveroideae</taxon>
        <taxon>Papaver</taxon>
    </lineage>
</organism>
<evidence type="ECO:0000313" key="2">
    <source>
        <dbReference type="EMBL" id="MCL7050944.1"/>
    </source>
</evidence>
<reference evidence="2" key="1">
    <citation type="submission" date="2022-03" db="EMBL/GenBank/DDBJ databases">
        <title>A functionally conserved STORR gene fusion in Papaver species that diverged 16.8 million years ago.</title>
        <authorList>
            <person name="Catania T."/>
        </authorList>
    </citation>
    <scope>NUCLEOTIDE SEQUENCE</scope>
    <source>
        <strain evidence="2">S-191538</strain>
    </source>
</reference>
<feature type="region of interest" description="Disordered" evidence="1">
    <location>
        <begin position="33"/>
        <end position="91"/>
    </location>
</feature>
<sequence length="91" mass="9531">MASIQISAFTAASSLGIRPNNLGRTNQIRIIRAAAKKTTPPPTGKGKKPPQKNSVSVKSESSSTRKAEINLNGTAAQQNDINTGLLATSEQ</sequence>
<dbReference type="Proteomes" id="UP001177140">
    <property type="component" value="Unassembled WGS sequence"/>
</dbReference>
<evidence type="ECO:0000256" key="1">
    <source>
        <dbReference type="SAM" id="MobiDB-lite"/>
    </source>
</evidence>
<comment type="caution">
    <text evidence="2">The sequence shown here is derived from an EMBL/GenBank/DDBJ whole genome shotgun (WGS) entry which is preliminary data.</text>
</comment>
<proteinExistence type="predicted"/>
<protein>
    <submittedName>
        <fullName evidence="2">Uncharacterized protein</fullName>
    </submittedName>
</protein>
<name>A0AA41W146_PAPNU</name>
<gene>
    <name evidence="2" type="ORF">MKW94_009599</name>
</gene>
<dbReference type="AlphaFoldDB" id="A0AA41W146"/>
<accession>A0AA41W146</accession>
<dbReference type="EMBL" id="JAJJMA010333487">
    <property type="protein sequence ID" value="MCL7050944.1"/>
    <property type="molecule type" value="Genomic_DNA"/>
</dbReference>
<keyword evidence="3" id="KW-1185">Reference proteome</keyword>